<dbReference type="Gene3D" id="1.25.40.20">
    <property type="entry name" value="Ankyrin repeat-containing domain"/>
    <property type="match status" value="2"/>
</dbReference>
<dbReference type="GeneID" id="31356692"/>
<dbReference type="InParanoid" id="D3AYA2"/>
<dbReference type="SMART" id="SM00248">
    <property type="entry name" value="ANK"/>
    <property type="match status" value="8"/>
</dbReference>
<dbReference type="PANTHER" id="PTHR46586:SF3">
    <property type="entry name" value="ANKYRIN REPEAT-CONTAINING PROTEIN"/>
    <property type="match status" value="1"/>
</dbReference>
<gene>
    <name evidence="1" type="ORF">PPL_01162</name>
</gene>
<dbReference type="Proteomes" id="UP000001396">
    <property type="component" value="Unassembled WGS sequence"/>
</dbReference>
<keyword evidence="2" id="KW-1185">Reference proteome</keyword>
<dbReference type="SUPFAM" id="SSF48403">
    <property type="entry name" value="Ankyrin repeat"/>
    <property type="match status" value="2"/>
</dbReference>
<dbReference type="Pfam" id="PF13637">
    <property type="entry name" value="Ank_4"/>
    <property type="match status" value="1"/>
</dbReference>
<dbReference type="InterPro" id="IPR036770">
    <property type="entry name" value="Ankyrin_rpt-contain_sf"/>
</dbReference>
<name>D3AYA2_HETP5</name>
<dbReference type="Pfam" id="PF12796">
    <property type="entry name" value="Ank_2"/>
    <property type="match status" value="3"/>
</dbReference>
<dbReference type="RefSeq" id="XP_020438035.1">
    <property type="nucleotide sequence ID" value="XM_020572177.1"/>
</dbReference>
<proteinExistence type="predicted"/>
<accession>D3AYA2</accession>
<dbReference type="AlphaFoldDB" id="D3AYA2"/>
<evidence type="ECO:0000313" key="1">
    <source>
        <dbReference type="EMBL" id="EFA85929.1"/>
    </source>
</evidence>
<dbReference type="InterPro" id="IPR002110">
    <property type="entry name" value="Ankyrin_rpt"/>
</dbReference>
<sequence>MLQSTKVMAGNHQLNLLKQYFQSHSPYRFYSSSGRATFINAIQVGSLEIVIYLVEELRMLSEGIYKWLGDNDYMYFASRYGRFDIIQYLELSPVQWNFAKAFAISPRSGNMDIVKYFGQKHWKNEPGITENSRYNPFDNAAFMGRIDMIEWLIENKSDYLSSSSMLHYAIQSDHLQVIQYLIQHNIIYFQTIFFDFQLGFYCSKILNYAAKYNRFEILRYLHNNGVGECSSGAIDCAVDSKNLEMIQWFHTNRPEVRFKDALDKAAKKGYLDIAQWINRNRTEGCKLQKTMDSVAEIENLEMIGWIHQNRTEGCSHKAMVKAATKGNLQMVRWIHSNRSEGCTYEALNNAAANGHFEVVRFLSENRSEGCTVAAMDYSKTLDITKYLHENRTEGCSAAALTNAASNGSLDILKFLHENRTESFDKSAFDMAVKNNHLDVVKFLYENRTEGCSDFVMDLARNLDMIEYLHYNQIGKCSDVVMNNAILDNNLDLVKFLSENRTETFKFSTIIQAVRKEQIEMVIYILQNNPQCLNSNSKVTMLTASAENNHYEMFKWLFKHLDYTIEEIAKVNEDLFRNSELIIDPIILEYLKIEILIK</sequence>
<dbReference type="STRING" id="670386.D3AYA2"/>
<evidence type="ECO:0000313" key="2">
    <source>
        <dbReference type="Proteomes" id="UP000001396"/>
    </source>
</evidence>
<dbReference type="OMA" id="WINRNRT"/>
<protein>
    <recommendedName>
        <fullName evidence="3">Ankyrin repeat protein</fullName>
    </recommendedName>
</protein>
<dbReference type="InterPro" id="IPR052050">
    <property type="entry name" value="SecEffector_AnkRepeat"/>
</dbReference>
<comment type="caution">
    <text evidence="1">The sequence shown here is derived from an EMBL/GenBank/DDBJ whole genome shotgun (WGS) entry which is preliminary data.</text>
</comment>
<dbReference type="EMBL" id="ADBJ01000004">
    <property type="protein sequence ID" value="EFA85929.1"/>
    <property type="molecule type" value="Genomic_DNA"/>
</dbReference>
<evidence type="ECO:0008006" key="3">
    <source>
        <dbReference type="Google" id="ProtNLM"/>
    </source>
</evidence>
<organism evidence="1 2">
    <name type="scientific">Heterostelium pallidum (strain ATCC 26659 / Pp 5 / PN500)</name>
    <name type="common">Cellular slime mold</name>
    <name type="synonym">Polysphondylium pallidum</name>
    <dbReference type="NCBI Taxonomy" id="670386"/>
    <lineage>
        <taxon>Eukaryota</taxon>
        <taxon>Amoebozoa</taxon>
        <taxon>Evosea</taxon>
        <taxon>Eumycetozoa</taxon>
        <taxon>Dictyostelia</taxon>
        <taxon>Acytosteliales</taxon>
        <taxon>Acytosteliaceae</taxon>
        <taxon>Heterostelium</taxon>
    </lineage>
</organism>
<reference evidence="1 2" key="1">
    <citation type="journal article" date="2011" name="Genome Res.">
        <title>Phylogeny-wide analysis of social amoeba genomes highlights ancient origins for complex intercellular communication.</title>
        <authorList>
            <person name="Heidel A.J."/>
            <person name="Lawal H.M."/>
            <person name="Felder M."/>
            <person name="Schilde C."/>
            <person name="Helps N.R."/>
            <person name="Tunggal B."/>
            <person name="Rivero F."/>
            <person name="John U."/>
            <person name="Schleicher M."/>
            <person name="Eichinger L."/>
            <person name="Platzer M."/>
            <person name="Noegel A.A."/>
            <person name="Schaap P."/>
            <person name="Gloeckner G."/>
        </authorList>
    </citation>
    <scope>NUCLEOTIDE SEQUENCE [LARGE SCALE GENOMIC DNA]</scope>
    <source>
        <strain evidence="2">ATCC 26659 / Pp 5 / PN500</strain>
    </source>
</reference>
<dbReference type="PANTHER" id="PTHR46586">
    <property type="entry name" value="ANKYRIN REPEAT-CONTAINING PROTEIN"/>
    <property type="match status" value="1"/>
</dbReference>